<keyword evidence="1" id="KW-0812">Transmembrane</keyword>
<dbReference type="EMBL" id="GEDC01016467">
    <property type="protein sequence ID" value="JAS20831.1"/>
    <property type="molecule type" value="Transcribed_RNA"/>
</dbReference>
<dbReference type="Pfam" id="PF12689">
    <property type="entry name" value="Acid_PPase"/>
    <property type="match status" value="1"/>
</dbReference>
<feature type="transmembrane region" description="Helical" evidence="1">
    <location>
        <begin position="12"/>
        <end position="31"/>
    </location>
</feature>
<protein>
    <submittedName>
        <fullName evidence="2">Uncharacterized protein</fullName>
    </submittedName>
</protein>
<dbReference type="GO" id="GO:0003993">
    <property type="term" value="F:acid phosphatase activity"/>
    <property type="evidence" value="ECO:0007669"/>
    <property type="project" value="TreeGrafter"/>
</dbReference>
<keyword evidence="1" id="KW-1133">Transmembrane helix</keyword>
<dbReference type="InterPro" id="IPR036412">
    <property type="entry name" value="HAD-like_sf"/>
</dbReference>
<dbReference type="PANTHER" id="PTHR17901">
    <property type="entry name" value="MAGNESIUM-DEPENDENT PHOSPHATASE 1 MDP1"/>
    <property type="match status" value="1"/>
</dbReference>
<organism evidence="2">
    <name type="scientific">Clastoptera arizonana</name>
    <name type="common">Arizona spittle bug</name>
    <dbReference type="NCBI Taxonomy" id="38151"/>
    <lineage>
        <taxon>Eukaryota</taxon>
        <taxon>Metazoa</taxon>
        <taxon>Ecdysozoa</taxon>
        <taxon>Arthropoda</taxon>
        <taxon>Hexapoda</taxon>
        <taxon>Insecta</taxon>
        <taxon>Pterygota</taxon>
        <taxon>Neoptera</taxon>
        <taxon>Paraneoptera</taxon>
        <taxon>Hemiptera</taxon>
        <taxon>Auchenorrhyncha</taxon>
        <taxon>Cercopoidea</taxon>
        <taxon>Clastopteridae</taxon>
        <taxon>Clastoptera</taxon>
    </lineage>
</organism>
<gene>
    <name evidence="2" type="ORF">g.4098</name>
</gene>
<accession>A0A1B6D555</accession>
<dbReference type="AlphaFoldDB" id="A0A1B6D555"/>
<evidence type="ECO:0000256" key="1">
    <source>
        <dbReference type="SAM" id="Phobius"/>
    </source>
</evidence>
<name>A0A1B6D555_9HEMI</name>
<proteinExistence type="predicted"/>
<dbReference type="Gene3D" id="3.40.50.1000">
    <property type="entry name" value="HAD superfamily/HAD-like"/>
    <property type="match status" value="1"/>
</dbReference>
<dbReference type="InterPro" id="IPR023214">
    <property type="entry name" value="HAD_sf"/>
</dbReference>
<dbReference type="PROSITE" id="PS51257">
    <property type="entry name" value="PROKAR_LIPOPROTEIN"/>
    <property type="match status" value="1"/>
</dbReference>
<evidence type="ECO:0000313" key="2">
    <source>
        <dbReference type="EMBL" id="JAS20831.1"/>
    </source>
</evidence>
<dbReference type="InterPro" id="IPR010036">
    <property type="entry name" value="MDP_1_eu_arc"/>
</dbReference>
<dbReference type="SUPFAM" id="SSF56784">
    <property type="entry name" value="HAD-like"/>
    <property type="match status" value="1"/>
</dbReference>
<keyword evidence="1" id="KW-0472">Membrane</keyword>
<reference evidence="2" key="1">
    <citation type="submission" date="2015-12" db="EMBL/GenBank/DDBJ databases">
        <title>De novo transcriptome assembly of four potential Pierce s Disease insect vectors from Arizona vineyards.</title>
        <authorList>
            <person name="Tassone E.E."/>
        </authorList>
    </citation>
    <scope>NUCLEOTIDE SEQUENCE</scope>
</reference>
<dbReference type="PANTHER" id="PTHR17901:SF14">
    <property type="entry name" value="MAGNESIUM-DEPENDENT PHOSPHATASE 1"/>
    <property type="match status" value="1"/>
</dbReference>
<sequence>MLFFKTNKVNTSATSNIVLFLIGLNFIVLIWSSCTFAVPLSEDGESEKIEIKKKSSGKLKKPRGKFTKIPKVAVFQADGVFWPYKVERDVEGPFAVHRTDVLPKQMEEYEMKTPLNTKIIQTYQCEHEIVDNKGKSIKTYDGIKGILEAVKKKGSKLALIETTTEGATLLHLVTLCGFDLFKFKEVDDDPEIDHIRRIQTQAEVEFKDMTYFGANETSLKEINKLGVTTVQIHGGLKMEHIMRGEQIYAKAHQI</sequence>